<dbReference type="InterPro" id="IPR056300">
    <property type="entry name" value="SusG-like_C"/>
</dbReference>
<evidence type="ECO:0000313" key="5">
    <source>
        <dbReference type="EMBL" id="UPM53088.1"/>
    </source>
</evidence>
<keyword evidence="3" id="KW-0326">Glycosidase</keyword>
<dbReference type="SUPFAM" id="SSF51445">
    <property type="entry name" value="(Trans)glycosidases"/>
    <property type="match status" value="1"/>
</dbReference>
<evidence type="ECO:0000313" key="6">
    <source>
        <dbReference type="Proteomes" id="UP000830639"/>
    </source>
</evidence>
<sequence length="523" mass="60720">MIKTINILVAICCISFLVGCTNQTASKPIVPIEEKKIKNFKISHTFTENIRTCYSLFPISFSDSNHDGYGDLKGIEQKLDYLKDLGVQCIYLNPIHPSPSYHKYDVLDYYAIDPKFGTMQDFDELLKSAKDKNIKIMMDMVFNHTSIQHPWFKKAIKGEEKYKDYYIFNDGKDKAFPLKGPWYRAGKKYYHASFWEGMPDLNLDNENVRNEIYKIANYWLDKGVDGFRLDAAAMGFETSEYKRGTNVLGKNINFWKEFTSNVKKRNPDAFVIAEMWKPVYDQKRYYESFDSMFNFEGADQIIHAVKTGTAFDFYSFFSKEIEGKKLKDGQRFIDSIFISNHDQNRVASQFNGNIDQAKLAASIFLTMPGIAYIYYGEELGMLGQKPDEQIREPFKWNHNLTDGTTKWEPISLNKDLKSEEEQSKDPNSMFNHYKKLISIRNKNEAFGIFSDFKDGPYNIDSSLSYIRESANQKILVIHNIDSEPFKLDLKETVKSKLFMNNAFIHHSRVIINGFGTIILEIQK</sequence>
<dbReference type="PANTHER" id="PTHR10357">
    <property type="entry name" value="ALPHA-AMYLASE FAMILY MEMBER"/>
    <property type="match status" value="1"/>
</dbReference>
<dbReference type="Proteomes" id="UP000830639">
    <property type="component" value="Chromosome"/>
</dbReference>
<feature type="domain" description="Glycosyl hydrolase family 13 catalytic" evidence="4">
    <location>
        <begin position="55"/>
        <end position="440"/>
    </location>
</feature>
<dbReference type="RefSeq" id="WP_248266404.1">
    <property type="nucleotide sequence ID" value="NZ_CP096034.1"/>
</dbReference>
<dbReference type="CDD" id="cd11316">
    <property type="entry name" value="AmyAc_bac2_AmyA"/>
    <property type="match status" value="1"/>
</dbReference>
<reference evidence="5 6" key="1">
    <citation type="submission" date="2022-04" db="EMBL/GenBank/DDBJ databases">
        <title>Mechanism of arsenic methylation and mitigation arsenic toxicity by Bacillus sp. LH14 from an Arsenic-Contaminated Paddy Soil.</title>
        <authorList>
            <person name="Wang D."/>
        </authorList>
    </citation>
    <scope>NUCLEOTIDE SEQUENCE [LARGE SCALE GENOMIC DNA]</scope>
    <source>
        <strain evidence="5 6">LH14</strain>
    </source>
</reference>
<dbReference type="InterPro" id="IPR006047">
    <property type="entry name" value="GH13_cat_dom"/>
</dbReference>
<proteinExistence type="inferred from homology"/>
<evidence type="ECO:0000256" key="1">
    <source>
        <dbReference type="ARBA" id="ARBA00008061"/>
    </source>
</evidence>
<organism evidence="5 6">
    <name type="scientific">Gottfriedia acidiceleris</name>
    <dbReference type="NCBI Taxonomy" id="371036"/>
    <lineage>
        <taxon>Bacteria</taxon>
        <taxon>Bacillati</taxon>
        <taxon>Bacillota</taxon>
        <taxon>Bacilli</taxon>
        <taxon>Bacillales</taxon>
        <taxon>Bacillaceae</taxon>
        <taxon>Gottfriedia</taxon>
    </lineage>
</organism>
<keyword evidence="2 5" id="KW-0378">Hydrolase</keyword>
<accession>A0ABY4JJP7</accession>
<dbReference type="PROSITE" id="PS51257">
    <property type="entry name" value="PROKAR_LIPOPROTEIN"/>
    <property type="match status" value="1"/>
</dbReference>
<dbReference type="InterPro" id="IPR017853">
    <property type="entry name" value="GH"/>
</dbReference>
<name>A0ABY4JJP7_9BACI</name>
<keyword evidence="6" id="KW-1185">Reference proteome</keyword>
<dbReference type="EMBL" id="CP096034">
    <property type="protein sequence ID" value="UPM53088.1"/>
    <property type="molecule type" value="Genomic_DNA"/>
</dbReference>
<dbReference type="Pfam" id="PF00128">
    <property type="entry name" value="Alpha-amylase"/>
    <property type="match status" value="1"/>
</dbReference>
<protein>
    <submittedName>
        <fullName evidence="5">Alpha-amylase family glycosyl hydrolase</fullName>
    </submittedName>
</protein>
<dbReference type="SMART" id="SM00642">
    <property type="entry name" value="Aamy"/>
    <property type="match status" value="1"/>
</dbReference>
<gene>
    <name evidence="5" type="ORF">MY490_14850</name>
</gene>
<evidence type="ECO:0000256" key="3">
    <source>
        <dbReference type="ARBA" id="ARBA00023295"/>
    </source>
</evidence>
<dbReference type="PANTHER" id="PTHR10357:SF179">
    <property type="entry name" value="NEUTRAL AND BASIC AMINO ACID TRANSPORT PROTEIN RBAT"/>
    <property type="match status" value="1"/>
</dbReference>
<comment type="similarity">
    <text evidence="1">Belongs to the glycosyl hydrolase 13 family.</text>
</comment>
<dbReference type="Gene3D" id="3.90.400.10">
    <property type="entry name" value="Oligo-1,6-glucosidase, Domain 2"/>
    <property type="match status" value="1"/>
</dbReference>
<dbReference type="GO" id="GO:0016787">
    <property type="term" value="F:hydrolase activity"/>
    <property type="evidence" value="ECO:0007669"/>
    <property type="project" value="UniProtKB-KW"/>
</dbReference>
<evidence type="ECO:0000256" key="2">
    <source>
        <dbReference type="ARBA" id="ARBA00022801"/>
    </source>
</evidence>
<dbReference type="Pfam" id="PF23915">
    <property type="entry name" value="SusG_C"/>
    <property type="match status" value="1"/>
</dbReference>
<evidence type="ECO:0000259" key="4">
    <source>
        <dbReference type="SMART" id="SM00642"/>
    </source>
</evidence>
<dbReference type="Gene3D" id="3.20.20.80">
    <property type="entry name" value="Glycosidases"/>
    <property type="match status" value="1"/>
</dbReference>
<dbReference type="InterPro" id="IPR045857">
    <property type="entry name" value="O16G_dom_2"/>
</dbReference>